<dbReference type="InterPro" id="IPR023780">
    <property type="entry name" value="Chromo_domain"/>
</dbReference>
<dbReference type="InterPro" id="IPR016197">
    <property type="entry name" value="Chromo-like_dom_sf"/>
</dbReference>
<name>A0ABQ5IMG3_9ASTR</name>
<proteinExistence type="predicted"/>
<dbReference type="PANTHER" id="PTHR37984:SF15">
    <property type="entry name" value="INTEGRASE CATALYTIC DOMAIN-CONTAINING PROTEIN"/>
    <property type="match status" value="1"/>
</dbReference>
<gene>
    <name evidence="3" type="ORF">Tco_1111632</name>
</gene>
<dbReference type="SUPFAM" id="SSF53098">
    <property type="entry name" value="Ribonuclease H-like"/>
    <property type="match status" value="1"/>
</dbReference>
<dbReference type="InterPro" id="IPR012337">
    <property type="entry name" value="RNaseH-like_sf"/>
</dbReference>
<protein>
    <submittedName>
        <fullName evidence="3">Retrotransposable element Tf2</fullName>
    </submittedName>
</protein>
<keyword evidence="4" id="KW-1185">Reference proteome</keyword>
<feature type="domain" description="Chromo" evidence="1">
    <location>
        <begin position="207"/>
        <end position="259"/>
    </location>
</feature>
<dbReference type="InterPro" id="IPR001584">
    <property type="entry name" value="Integrase_cat-core"/>
</dbReference>
<comment type="caution">
    <text evidence="3">The sequence shown here is derived from an EMBL/GenBank/DDBJ whole genome shotgun (WGS) entry which is preliminary data.</text>
</comment>
<reference evidence="3" key="1">
    <citation type="journal article" date="2022" name="Int. J. Mol. Sci.">
        <title>Draft Genome of Tanacetum Coccineum: Genomic Comparison of Closely Related Tanacetum-Family Plants.</title>
        <authorList>
            <person name="Yamashiro T."/>
            <person name="Shiraishi A."/>
            <person name="Nakayama K."/>
            <person name="Satake H."/>
        </authorList>
    </citation>
    <scope>NUCLEOTIDE SEQUENCE</scope>
</reference>
<organism evidence="3 4">
    <name type="scientific">Tanacetum coccineum</name>
    <dbReference type="NCBI Taxonomy" id="301880"/>
    <lineage>
        <taxon>Eukaryota</taxon>
        <taxon>Viridiplantae</taxon>
        <taxon>Streptophyta</taxon>
        <taxon>Embryophyta</taxon>
        <taxon>Tracheophyta</taxon>
        <taxon>Spermatophyta</taxon>
        <taxon>Magnoliopsida</taxon>
        <taxon>eudicotyledons</taxon>
        <taxon>Gunneridae</taxon>
        <taxon>Pentapetalae</taxon>
        <taxon>asterids</taxon>
        <taxon>campanulids</taxon>
        <taxon>Asterales</taxon>
        <taxon>Asteraceae</taxon>
        <taxon>Asteroideae</taxon>
        <taxon>Anthemideae</taxon>
        <taxon>Anthemidinae</taxon>
        <taxon>Tanacetum</taxon>
    </lineage>
</organism>
<evidence type="ECO:0000313" key="4">
    <source>
        <dbReference type="Proteomes" id="UP001151760"/>
    </source>
</evidence>
<reference evidence="3" key="2">
    <citation type="submission" date="2022-01" db="EMBL/GenBank/DDBJ databases">
        <authorList>
            <person name="Yamashiro T."/>
            <person name="Shiraishi A."/>
            <person name="Satake H."/>
            <person name="Nakayama K."/>
        </authorList>
    </citation>
    <scope>NUCLEOTIDE SEQUENCE</scope>
</reference>
<dbReference type="Gene3D" id="3.30.420.10">
    <property type="entry name" value="Ribonuclease H-like superfamily/Ribonuclease H"/>
    <property type="match status" value="1"/>
</dbReference>
<accession>A0ABQ5IMG3</accession>
<dbReference type="InterPro" id="IPR050951">
    <property type="entry name" value="Retrovirus_Pol_polyprotein"/>
</dbReference>
<evidence type="ECO:0000313" key="3">
    <source>
        <dbReference type="EMBL" id="GJU01294.1"/>
    </source>
</evidence>
<dbReference type="Pfam" id="PF00385">
    <property type="entry name" value="Chromo"/>
    <property type="match status" value="1"/>
</dbReference>
<dbReference type="PANTHER" id="PTHR37984">
    <property type="entry name" value="PROTEIN CBG26694"/>
    <property type="match status" value="1"/>
</dbReference>
<evidence type="ECO:0000259" key="2">
    <source>
        <dbReference type="PROSITE" id="PS50994"/>
    </source>
</evidence>
<dbReference type="EMBL" id="BQNB010020949">
    <property type="protein sequence ID" value="GJU01294.1"/>
    <property type="molecule type" value="Genomic_DNA"/>
</dbReference>
<dbReference type="Proteomes" id="UP001151760">
    <property type="component" value="Unassembled WGS sequence"/>
</dbReference>
<dbReference type="PROSITE" id="PS50994">
    <property type="entry name" value="INTEGRASE"/>
    <property type="match status" value="1"/>
</dbReference>
<dbReference type="PROSITE" id="PS50013">
    <property type="entry name" value="CHROMO_2"/>
    <property type="match status" value="1"/>
</dbReference>
<evidence type="ECO:0000259" key="1">
    <source>
        <dbReference type="PROSITE" id="PS50013"/>
    </source>
</evidence>
<feature type="domain" description="Integrase catalytic" evidence="2">
    <location>
        <begin position="1"/>
        <end position="133"/>
    </location>
</feature>
<dbReference type="SUPFAM" id="SSF54160">
    <property type="entry name" value="Chromo domain-like"/>
    <property type="match status" value="1"/>
</dbReference>
<dbReference type="InterPro" id="IPR036397">
    <property type="entry name" value="RNaseH_sf"/>
</dbReference>
<sequence length="259" mass="29924">MWSSISMDFVEGLPKSQGKNVIMIDQVFLDNIYKLHGLPESMVSDKDKVFISVFWKELFKLLHVKLLMPTAYHPQTDGKTKVVNRSLECYLRCMCGEKPKEWSKWLSLAEWWYNTNYHTALNTTPYEILYGQTPPIYIPYVSGESRVDTVDNTLSAREEVNQALRFRLKRLQERVKTQADKHISEREFAVARSGSSTQCDNNGLIQAQPVAILDRRLGKVGNTAGVFILVQWSNSDPADVTWEPIEDIQRRFPEFNMLN</sequence>
<dbReference type="InterPro" id="IPR000953">
    <property type="entry name" value="Chromo/chromo_shadow_dom"/>
</dbReference>